<keyword evidence="3" id="KW-1185">Reference proteome</keyword>
<evidence type="ECO:0000313" key="3">
    <source>
        <dbReference type="Proteomes" id="UP001589575"/>
    </source>
</evidence>
<reference evidence="2 3" key="1">
    <citation type="submission" date="2024-09" db="EMBL/GenBank/DDBJ databases">
        <authorList>
            <person name="Sun Q."/>
            <person name="Mori K."/>
        </authorList>
    </citation>
    <scope>NUCLEOTIDE SEQUENCE [LARGE SCALE GENOMIC DNA]</scope>
    <source>
        <strain evidence="2 3">CCM 7609</strain>
    </source>
</reference>
<accession>A0ABV5FUP0</accession>
<organism evidence="2 3">
    <name type="scientific">Citricoccus parietis</name>
    <dbReference type="NCBI Taxonomy" id="592307"/>
    <lineage>
        <taxon>Bacteria</taxon>
        <taxon>Bacillati</taxon>
        <taxon>Actinomycetota</taxon>
        <taxon>Actinomycetes</taxon>
        <taxon>Micrococcales</taxon>
        <taxon>Micrococcaceae</taxon>
        <taxon>Citricoccus</taxon>
    </lineage>
</organism>
<proteinExistence type="predicted"/>
<name>A0ABV5FUP0_9MICC</name>
<comment type="caution">
    <text evidence="2">The sequence shown here is derived from an EMBL/GenBank/DDBJ whole genome shotgun (WGS) entry which is preliminary data.</text>
</comment>
<dbReference type="EMBL" id="JBHMFI010000001">
    <property type="protein sequence ID" value="MFB9070391.1"/>
    <property type="molecule type" value="Genomic_DNA"/>
</dbReference>
<evidence type="ECO:0000256" key="1">
    <source>
        <dbReference type="SAM" id="MobiDB-lite"/>
    </source>
</evidence>
<dbReference type="Proteomes" id="UP001589575">
    <property type="component" value="Unassembled WGS sequence"/>
</dbReference>
<evidence type="ECO:0000313" key="2">
    <source>
        <dbReference type="EMBL" id="MFB9070391.1"/>
    </source>
</evidence>
<gene>
    <name evidence="2" type="ORF">ACFFX0_03985</name>
</gene>
<protein>
    <submittedName>
        <fullName evidence="2">Uncharacterized protein</fullName>
    </submittedName>
</protein>
<feature type="region of interest" description="Disordered" evidence="1">
    <location>
        <begin position="1"/>
        <end position="41"/>
    </location>
</feature>
<sequence>MPPPPRRDPTGCGPCRPGDWRHGRPPGPGRDGRSPRGRRRWPAIRVNSCQSPGSCGEGFRDWSSGDRAAISCRQWAAESLSAARTVSSSSFQLVTNFSTPSVSRTATTSL</sequence>